<dbReference type="Pfam" id="PF13707">
    <property type="entry name" value="RloB"/>
    <property type="match status" value="1"/>
</dbReference>
<evidence type="ECO:0008006" key="3">
    <source>
        <dbReference type="Google" id="ProtNLM"/>
    </source>
</evidence>
<dbReference type="HOGENOM" id="CLU_090993_3_0_12"/>
<name>G8QWC4_SPHPG</name>
<proteinExistence type="predicted"/>
<reference evidence="1 2" key="1">
    <citation type="submission" date="2011-11" db="EMBL/GenBank/DDBJ databases">
        <title>Complete sequence of Spirochaeta sp. grapes.</title>
        <authorList>
            <consortium name="US DOE Joint Genome Institute"/>
            <person name="Lucas S."/>
            <person name="Han J."/>
            <person name="Lapidus A."/>
            <person name="Cheng J.-F."/>
            <person name="Goodwin L."/>
            <person name="Pitluck S."/>
            <person name="Peters L."/>
            <person name="Ovchinnikova G."/>
            <person name="Munk A.C."/>
            <person name="Detter J.C."/>
            <person name="Han C."/>
            <person name="Tapia R."/>
            <person name="Land M."/>
            <person name="Hauser L."/>
            <person name="Kyrpides N."/>
            <person name="Ivanova N."/>
            <person name="Pagani I."/>
            <person name="Ritalahtilisa K."/>
            <person name="Loeffler F."/>
            <person name="Woyke T."/>
        </authorList>
    </citation>
    <scope>NUCLEOTIDE SEQUENCE [LARGE SCALE GENOMIC DNA]</scope>
    <source>
        <strain evidence="2">ATCC BAA-1885 / DSM 22778 / Grapes</strain>
    </source>
</reference>
<dbReference type="KEGG" id="sgp:SpiGrapes_1615"/>
<sequence>MGRRSKKIELVRTMLIITEGSTEKLYFDSLRECLRIPGLTIVPREAKHSSLNDILKNALASYDEDAYESVWVVFDRDTQSHYSEKTRTLIAKAKRKGILFADSMPCFEIWILAHFCLPQAYYHTQEQVEDQLKRHIPGYAKEIDWHKRHSLYRELLPSLKNAITHGKALTAKAENDIQKTNTLVWKIIENIQQKRSCSG</sequence>
<dbReference type="Proteomes" id="UP000005632">
    <property type="component" value="Chromosome"/>
</dbReference>
<protein>
    <recommendedName>
        <fullName evidence="3">RloB-like protein</fullName>
    </recommendedName>
</protein>
<dbReference type="AlphaFoldDB" id="G8QWC4"/>
<organism evidence="1 2">
    <name type="scientific">Sphaerochaeta pleomorpha (strain ATCC BAA-1885 / DSM 22778 / Grapes)</name>
    <dbReference type="NCBI Taxonomy" id="158190"/>
    <lineage>
        <taxon>Bacteria</taxon>
        <taxon>Pseudomonadati</taxon>
        <taxon>Spirochaetota</taxon>
        <taxon>Spirochaetia</taxon>
        <taxon>Spirochaetales</taxon>
        <taxon>Sphaerochaetaceae</taxon>
        <taxon>Sphaerochaeta</taxon>
    </lineage>
</organism>
<dbReference type="RefSeq" id="WP_014270270.1">
    <property type="nucleotide sequence ID" value="NC_016633.1"/>
</dbReference>
<evidence type="ECO:0000313" key="1">
    <source>
        <dbReference type="EMBL" id="AEV29422.1"/>
    </source>
</evidence>
<dbReference type="EMBL" id="CP003155">
    <property type="protein sequence ID" value="AEV29422.1"/>
    <property type="molecule type" value="Genomic_DNA"/>
</dbReference>
<accession>G8QWC4</accession>
<evidence type="ECO:0000313" key="2">
    <source>
        <dbReference type="Proteomes" id="UP000005632"/>
    </source>
</evidence>
<dbReference type="OrthoDB" id="371132at2"/>
<keyword evidence="2" id="KW-1185">Reference proteome</keyword>
<dbReference type="InterPro" id="IPR025591">
    <property type="entry name" value="RloB"/>
</dbReference>
<gene>
    <name evidence="1" type="ordered locus">SpiGrapes_1615</name>
</gene>
<dbReference type="STRING" id="158190.SpiGrapes_1615"/>